<dbReference type="SUPFAM" id="SSF48452">
    <property type="entry name" value="TPR-like"/>
    <property type="match status" value="1"/>
</dbReference>
<evidence type="ECO:0000313" key="2">
    <source>
        <dbReference type="EMBL" id="MBP3193815.1"/>
    </source>
</evidence>
<dbReference type="InterPro" id="IPR011990">
    <property type="entry name" value="TPR-like_helical_dom_sf"/>
</dbReference>
<evidence type="ECO:0000313" key="3">
    <source>
        <dbReference type="Proteomes" id="UP000673975"/>
    </source>
</evidence>
<dbReference type="RefSeq" id="WP_210513272.1">
    <property type="nucleotide sequence ID" value="NZ_JAFIDN010000014.1"/>
</dbReference>
<reference evidence="2" key="1">
    <citation type="submission" date="2021-02" db="EMBL/GenBank/DDBJ databases">
        <title>Natronogracilivirga saccharolytica gen. nov. sp. nov. a new anaerobic, haloalkiliphilic carbohydrate-fermenting bacterium from soda lake and proposing of Cyclonatronumiaceae fam. nov. in the phylum Balneolaeota.</title>
        <authorList>
            <person name="Zhilina T.N."/>
            <person name="Sorokin D.Y."/>
            <person name="Zavarzina D.G."/>
            <person name="Toshchakov S.V."/>
            <person name="Kublanov I.V."/>
        </authorList>
    </citation>
    <scope>NUCLEOTIDE SEQUENCE</scope>
    <source>
        <strain evidence="2">Z-1702</strain>
    </source>
</reference>
<feature type="signal peptide" evidence="1">
    <location>
        <begin position="1"/>
        <end position="24"/>
    </location>
</feature>
<dbReference type="EMBL" id="JAFIDN010000014">
    <property type="protein sequence ID" value="MBP3193815.1"/>
    <property type="molecule type" value="Genomic_DNA"/>
</dbReference>
<proteinExistence type="predicted"/>
<protein>
    <submittedName>
        <fullName evidence="2">SusD/RagB family nutrient-binding outer membrane lipoprotein</fullName>
    </submittedName>
</protein>
<sequence>MKRFKTFILIAVLGFTAYSCDSFLDVNTDPNAATEVSPDVLFPPVLANVSANRAIETMPGTAFFVNSWSPNYATGLHGDDRYEVSPFGTGNTWTSWYGSGLRNLNLMVEFAEDREPLQPNVAAQAKIMKAYLFFSLTMMWETVPFTEALDPDEFPNPEFDDQETVLYGVIDMLDEALEQIAPGEPAVEFGDLMYGGDMEQWEKFANSLKLRTYMYLRNQHDVDDEILDLLQNAELIRSNEDMAYIPFFDSEDNAHNLWKVHNQFNGFVGTGNGGYFVSAGQTLVDLMNDLDDPRRNTYFAFMPQDDGTFLPEDFTGQVAGRFGSEGDVNYISQNIITRDWPNRVLTPSEVLFYEAEFYATRGEFGAAHDAYIAGVQASLDFLDPWTRLDPREGTLNGIPDADKQAYIDNLPGSFSNEESALEAIWTQHYIEIFDRSPENWSEWRRTKFPSLTVAEQATLGDIIRRYPFPPSELQSNPNIPPEPVLDTPMWFEN</sequence>
<keyword evidence="1" id="KW-0732">Signal</keyword>
<comment type="caution">
    <text evidence="2">The sequence shown here is derived from an EMBL/GenBank/DDBJ whole genome shotgun (WGS) entry which is preliminary data.</text>
</comment>
<keyword evidence="3" id="KW-1185">Reference proteome</keyword>
<dbReference type="AlphaFoldDB" id="A0A8J7RMR0"/>
<dbReference type="Proteomes" id="UP000673975">
    <property type="component" value="Unassembled WGS sequence"/>
</dbReference>
<accession>A0A8J7RMR0</accession>
<dbReference type="Gene3D" id="1.25.40.390">
    <property type="match status" value="1"/>
</dbReference>
<keyword evidence="2" id="KW-0449">Lipoprotein</keyword>
<dbReference type="InterPro" id="IPR041662">
    <property type="entry name" value="SusD-like_2"/>
</dbReference>
<dbReference type="Pfam" id="PF12771">
    <property type="entry name" value="SusD-like_2"/>
    <property type="match status" value="1"/>
</dbReference>
<evidence type="ECO:0000256" key="1">
    <source>
        <dbReference type="SAM" id="SignalP"/>
    </source>
</evidence>
<name>A0A8J7RMR0_9BACT</name>
<dbReference type="PROSITE" id="PS51257">
    <property type="entry name" value="PROKAR_LIPOPROTEIN"/>
    <property type="match status" value="1"/>
</dbReference>
<feature type="chain" id="PRO_5035270638" evidence="1">
    <location>
        <begin position="25"/>
        <end position="493"/>
    </location>
</feature>
<gene>
    <name evidence="2" type="ORF">NATSA_14150</name>
</gene>
<organism evidence="2 3">
    <name type="scientific">Natronogracilivirga saccharolytica</name>
    <dbReference type="NCBI Taxonomy" id="2812953"/>
    <lineage>
        <taxon>Bacteria</taxon>
        <taxon>Pseudomonadati</taxon>
        <taxon>Balneolota</taxon>
        <taxon>Balneolia</taxon>
        <taxon>Balneolales</taxon>
        <taxon>Cyclonatronaceae</taxon>
        <taxon>Natronogracilivirga</taxon>
    </lineage>
</organism>